<evidence type="ECO:0000313" key="6">
    <source>
        <dbReference type="Proteomes" id="UP000822993"/>
    </source>
</evidence>
<dbReference type="EMBL" id="JACSPN010000004">
    <property type="protein sequence ID" value="MBE7699678.1"/>
    <property type="molecule type" value="Genomic_DNA"/>
</dbReference>
<dbReference type="Proteomes" id="UP000822993">
    <property type="component" value="Unassembled WGS sequence"/>
</dbReference>
<keyword evidence="6" id="KW-1185">Reference proteome</keyword>
<name>A0A9D5U702_9CELL</name>
<evidence type="ECO:0000256" key="1">
    <source>
        <dbReference type="ARBA" id="ARBA00022676"/>
    </source>
</evidence>
<feature type="domain" description="Glycosyltransferase subfamily 4-like N-terminal" evidence="4">
    <location>
        <begin position="93"/>
        <end position="184"/>
    </location>
</feature>
<evidence type="ECO:0000256" key="3">
    <source>
        <dbReference type="SAM" id="MobiDB-lite"/>
    </source>
</evidence>
<organism evidence="5 6">
    <name type="scientific">Oerskovia douganii</name>
    <dbReference type="NCBI Taxonomy" id="2762210"/>
    <lineage>
        <taxon>Bacteria</taxon>
        <taxon>Bacillati</taxon>
        <taxon>Actinomycetota</taxon>
        <taxon>Actinomycetes</taxon>
        <taxon>Micrococcales</taxon>
        <taxon>Cellulomonadaceae</taxon>
        <taxon>Oerskovia</taxon>
    </lineage>
</organism>
<dbReference type="Gene3D" id="3.40.50.2000">
    <property type="entry name" value="Glycogen Phosphorylase B"/>
    <property type="match status" value="2"/>
</dbReference>
<dbReference type="CDD" id="cd03809">
    <property type="entry name" value="GT4_MtfB-like"/>
    <property type="match status" value="1"/>
</dbReference>
<evidence type="ECO:0000313" key="5">
    <source>
        <dbReference type="EMBL" id="MBE7699678.1"/>
    </source>
</evidence>
<proteinExistence type="predicted"/>
<comment type="caution">
    <text evidence="5">The sequence shown here is derived from an EMBL/GenBank/DDBJ whole genome shotgun (WGS) entry which is preliminary data.</text>
</comment>
<sequence length="375" mass="39144">MPQLVIATVAVEVPMGAQVYQEEVATRAAGALSAPAGPAVSPARAGAPTSPGAGSANAPGDWTVTRAVARSLRSPLPGTLRLPLSRLGTASPALRRAAGRLVYPRGAVVHRVGLELPPHPTRDVVTIQDVVSWRFEDESRPVRAAAEEARRAAAVVTVSEFSADEIAELLGVERPHVAYNGVDERYFRTPPLDAAALEALGVTGPYVLHAGGASQRKNLESLAAAWPLIHSARPDLTLVMSGPQNWRRDKLFGALAGTRLVGRLPDDVMPGLVAGAAVVVVPSHYEGFGLPALEGMAAGVPVVAARTSSLPEVVGDGGLLVDPTPDEIAQATLFALSDDAEVAAMVERGRARSADFTWERSAAQHAAVWRSVAAR</sequence>
<protein>
    <submittedName>
        <fullName evidence="5">Glycosyltransferase family 4 protein</fullName>
    </submittedName>
</protein>
<feature type="region of interest" description="Disordered" evidence="3">
    <location>
        <begin position="34"/>
        <end position="60"/>
    </location>
</feature>
<keyword evidence="1" id="KW-0328">Glycosyltransferase</keyword>
<reference evidence="5 6" key="1">
    <citation type="submission" date="2020-08" db="EMBL/GenBank/DDBJ databases">
        <title>A Genomic Blueprint of the Chicken Gut Microbiome.</title>
        <authorList>
            <person name="Gilroy R."/>
            <person name="Ravi A."/>
            <person name="Getino M."/>
            <person name="Pursley I."/>
            <person name="Horton D.L."/>
            <person name="Alikhan N.-F."/>
            <person name="Baker D."/>
            <person name="Gharbi K."/>
            <person name="Hall N."/>
            <person name="Watson M."/>
            <person name="Adriaenssens E.M."/>
            <person name="Foster-Nyarko E."/>
            <person name="Jarju S."/>
            <person name="Secka A."/>
            <person name="Antonio M."/>
            <person name="Oren A."/>
            <person name="Chaudhuri R."/>
            <person name="La Ragione R.M."/>
            <person name="Hildebrand F."/>
            <person name="Pallen M.J."/>
        </authorList>
    </citation>
    <scope>NUCLEOTIDE SEQUENCE [LARGE SCALE GENOMIC DNA]</scope>
    <source>
        <strain evidence="5 6">Sa1BUA8</strain>
    </source>
</reference>
<dbReference type="AlphaFoldDB" id="A0A9D5U702"/>
<dbReference type="PANTHER" id="PTHR46401:SF2">
    <property type="entry name" value="GLYCOSYLTRANSFERASE WBBK-RELATED"/>
    <property type="match status" value="1"/>
</dbReference>
<dbReference type="RefSeq" id="WP_193718965.1">
    <property type="nucleotide sequence ID" value="NZ_JACSPN010000004.1"/>
</dbReference>
<dbReference type="Pfam" id="PF13692">
    <property type="entry name" value="Glyco_trans_1_4"/>
    <property type="match status" value="1"/>
</dbReference>
<evidence type="ECO:0000256" key="2">
    <source>
        <dbReference type="ARBA" id="ARBA00022679"/>
    </source>
</evidence>
<gene>
    <name evidence="5" type="ORF">H9623_05055</name>
</gene>
<dbReference type="PANTHER" id="PTHR46401">
    <property type="entry name" value="GLYCOSYLTRANSFERASE WBBK-RELATED"/>
    <property type="match status" value="1"/>
</dbReference>
<evidence type="ECO:0000259" key="4">
    <source>
        <dbReference type="Pfam" id="PF13439"/>
    </source>
</evidence>
<dbReference type="Pfam" id="PF13439">
    <property type="entry name" value="Glyco_transf_4"/>
    <property type="match status" value="1"/>
</dbReference>
<accession>A0A9D5U702</accession>
<keyword evidence="2" id="KW-0808">Transferase</keyword>
<dbReference type="GO" id="GO:0016757">
    <property type="term" value="F:glycosyltransferase activity"/>
    <property type="evidence" value="ECO:0007669"/>
    <property type="project" value="TreeGrafter"/>
</dbReference>
<dbReference type="GO" id="GO:0009103">
    <property type="term" value="P:lipopolysaccharide biosynthetic process"/>
    <property type="evidence" value="ECO:0007669"/>
    <property type="project" value="TreeGrafter"/>
</dbReference>
<dbReference type="InterPro" id="IPR028098">
    <property type="entry name" value="Glyco_trans_4-like_N"/>
</dbReference>
<dbReference type="SUPFAM" id="SSF53756">
    <property type="entry name" value="UDP-Glycosyltransferase/glycogen phosphorylase"/>
    <property type="match status" value="1"/>
</dbReference>